<keyword evidence="2" id="KW-1133">Transmembrane helix</keyword>
<feature type="transmembrane region" description="Helical" evidence="2">
    <location>
        <begin position="41"/>
        <end position="61"/>
    </location>
</feature>
<keyword evidence="2" id="KW-0812">Transmembrane</keyword>
<dbReference type="PROSITE" id="PS00379">
    <property type="entry name" value="CDP_ALCOHOL_P_TRANSF"/>
    <property type="match status" value="1"/>
</dbReference>
<feature type="transmembrane region" description="Helical" evidence="2">
    <location>
        <begin position="172"/>
        <end position="192"/>
    </location>
</feature>
<dbReference type="Gene3D" id="1.20.120.1760">
    <property type="match status" value="1"/>
</dbReference>
<reference evidence="3" key="1">
    <citation type="journal article" date="2015" name="Nature">
        <title>Complex archaea that bridge the gap between prokaryotes and eukaryotes.</title>
        <authorList>
            <person name="Spang A."/>
            <person name="Saw J.H."/>
            <person name="Jorgensen S.L."/>
            <person name="Zaremba-Niedzwiedzka K."/>
            <person name="Martijn J."/>
            <person name="Lind A.E."/>
            <person name="van Eijk R."/>
            <person name="Schleper C."/>
            <person name="Guy L."/>
            <person name="Ettema T.J."/>
        </authorList>
    </citation>
    <scope>NUCLEOTIDE SEQUENCE</scope>
</reference>
<feature type="transmembrane region" description="Helical" evidence="2">
    <location>
        <begin position="140"/>
        <end position="160"/>
    </location>
</feature>
<dbReference type="GO" id="GO:0016020">
    <property type="term" value="C:membrane"/>
    <property type="evidence" value="ECO:0007669"/>
    <property type="project" value="InterPro"/>
</dbReference>
<organism evidence="3">
    <name type="scientific">marine sediment metagenome</name>
    <dbReference type="NCBI Taxonomy" id="412755"/>
    <lineage>
        <taxon>unclassified sequences</taxon>
        <taxon>metagenomes</taxon>
        <taxon>ecological metagenomes</taxon>
    </lineage>
</organism>
<keyword evidence="2" id="KW-0472">Membrane</keyword>
<evidence type="ECO:0000313" key="3">
    <source>
        <dbReference type="EMBL" id="KKM77364.1"/>
    </source>
</evidence>
<dbReference type="InterPro" id="IPR043130">
    <property type="entry name" value="CDP-OH_PTrfase_TM_dom"/>
</dbReference>
<comment type="caution">
    <text evidence="3">The sequence shown here is derived from an EMBL/GenBank/DDBJ whole genome shotgun (WGS) entry which is preliminary data.</text>
</comment>
<evidence type="ECO:0000256" key="1">
    <source>
        <dbReference type="ARBA" id="ARBA00022679"/>
    </source>
</evidence>
<dbReference type="InterPro" id="IPR000462">
    <property type="entry name" value="CDP-OH_P_trans"/>
</dbReference>
<dbReference type="EMBL" id="LAZR01008655">
    <property type="protein sequence ID" value="KKM77364.1"/>
    <property type="molecule type" value="Genomic_DNA"/>
</dbReference>
<protein>
    <recommendedName>
        <fullName evidence="4">CDP-alcohol phosphatidyltransferase C-terminal domain-containing protein</fullName>
    </recommendedName>
</protein>
<sequence>MLSISILKLLKIKDCITLIGTSLGVIALICAVVGSRDSISLGFFLISISLGTDLIDGYIARKTNTVNEMGKELDSLSDSLTFGIAPAILSFQAFKTGDLFDIIIGIGSICFVFGAILRLARFNISKNTGYTGLPTPISALLLIAFFYINYFYVLAIVAIGGSSYPLLNLSSYLIPIFLILIGWFNVTTYIHFKEKDKPLYVAFIIVAPLCPILGIIGLSQPNFIISIIISIFFLCVFLLILIIIVRGFFFYLKTKRNLPNLSS</sequence>
<name>A0A0F9K5K0_9ZZZZ</name>
<dbReference type="InterPro" id="IPR048254">
    <property type="entry name" value="CDP_ALCOHOL_P_TRANSF_CS"/>
</dbReference>
<feature type="transmembrane region" description="Helical" evidence="2">
    <location>
        <begin position="12"/>
        <end position="35"/>
    </location>
</feature>
<dbReference type="AlphaFoldDB" id="A0A0F9K5K0"/>
<feature type="transmembrane region" description="Helical" evidence="2">
    <location>
        <begin position="224"/>
        <end position="252"/>
    </location>
</feature>
<keyword evidence="1" id="KW-0808">Transferase</keyword>
<dbReference type="GO" id="GO:0008654">
    <property type="term" value="P:phospholipid biosynthetic process"/>
    <property type="evidence" value="ECO:0007669"/>
    <property type="project" value="InterPro"/>
</dbReference>
<proteinExistence type="predicted"/>
<evidence type="ECO:0008006" key="4">
    <source>
        <dbReference type="Google" id="ProtNLM"/>
    </source>
</evidence>
<dbReference type="GO" id="GO:0016780">
    <property type="term" value="F:phosphotransferase activity, for other substituted phosphate groups"/>
    <property type="evidence" value="ECO:0007669"/>
    <property type="project" value="InterPro"/>
</dbReference>
<gene>
    <name evidence="3" type="ORF">LCGC14_1370780</name>
</gene>
<feature type="transmembrane region" description="Helical" evidence="2">
    <location>
        <begin position="99"/>
        <end position="120"/>
    </location>
</feature>
<dbReference type="Pfam" id="PF01066">
    <property type="entry name" value="CDP-OH_P_transf"/>
    <property type="match status" value="1"/>
</dbReference>
<evidence type="ECO:0000256" key="2">
    <source>
        <dbReference type="SAM" id="Phobius"/>
    </source>
</evidence>
<accession>A0A0F9K5K0</accession>
<feature type="transmembrane region" description="Helical" evidence="2">
    <location>
        <begin position="199"/>
        <end position="218"/>
    </location>
</feature>